<accession>A0A399F993</accession>
<dbReference type="InterPro" id="IPR010903">
    <property type="entry name" value="DUF1517"/>
</dbReference>
<name>A0A399F993_9DEIN</name>
<keyword evidence="2" id="KW-0472">Membrane</keyword>
<gene>
    <name evidence="3" type="ORF">Mgrana_02895</name>
</gene>
<reference evidence="3 4" key="1">
    <citation type="submission" date="2018-08" db="EMBL/GenBank/DDBJ databases">
        <title>Meiothermus granaticius genome AF-68 sequencing project.</title>
        <authorList>
            <person name="Da Costa M.S."/>
            <person name="Albuquerque L."/>
            <person name="Raposo P."/>
            <person name="Froufe H.J.C."/>
            <person name="Barroso C.S."/>
            <person name="Egas C."/>
        </authorList>
    </citation>
    <scope>NUCLEOTIDE SEQUENCE [LARGE SCALE GENOMIC DNA]</scope>
    <source>
        <strain evidence="3 4">AF-68</strain>
    </source>
</reference>
<evidence type="ECO:0000313" key="4">
    <source>
        <dbReference type="Proteomes" id="UP000266178"/>
    </source>
</evidence>
<organism evidence="3 4">
    <name type="scientific">Meiothermus granaticius NBRC 107808</name>
    <dbReference type="NCBI Taxonomy" id="1227551"/>
    <lineage>
        <taxon>Bacteria</taxon>
        <taxon>Thermotogati</taxon>
        <taxon>Deinococcota</taxon>
        <taxon>Deinococci</taxon>
        <taxon>Thermales</taxon>
        <taxon>Thermaceae</taxon>
        <taxon>Meiothermus</taxon>
    </lineage>
</organism>
<evidence type="ECO:0000256" key="2">
    <source>
        <dbReference type="SAM" id="Phobius"/>
    </source>
</evidence>
<evidence type="ECO:0000256" key="1">
    <source>
        <dbReference type="SAM" id="MobiDB-lite"/>
    </source>
</evidence>
<evidence type="ECO:0000313" key="3">
    <source>
        <dbReference type="EMBL" id="RIH91201.1"/>
    </source>
</evidence>
<proteinExistence type="predicted"/>
<keyword evidence="4" id="KW-1185">Reference proteome</keyword>
<keyword evidence="2" id="KW-1133">Transmembrane helix</keyword>
<dbReference type="PANTHER" id="PTHR33975:SF2">
    <property type="entry name" value="MYELIN-ASSOCIATED OLIGODENDROCYTE BASIC PROTEIN"/>
    <property type="match status" value="1"/>
</dbReference>
<sequence length="273" mass="29072">MGGRGGFRTPSFPQVNPSPAPSYPTYPSYPSYPRGTGGYYPSAPIVVGPGFGFSSGIGLTGILLFAGLIFVGFAIVRGLARASSGGGGAEAEAEVSRLRIATLYTPQLQAALRTLANNAETESTKGLADLVDDAAVLLLRDQAGWRFGSYETWRGSLDRAEGQFDQWMTQVRSESVETYRKFEGKLETNTVYQPKAEPDGRYILVTMVVAAHGTLPEVPKPLRAAGAKQALMALSSTTPVTMLAAYLAWTPEASGEALTEEDLLSGWPGLELL</sequence>
<dbReference type="Proteomes" id="UP000266178">
    <property type="component" value="Unassembled WGS sequence"/>
</dbReference>
<dbReference type="Pfam" id="PF07466">
    <property type="entry name" value="DUF1517"/>
    <property type="match status" value="1"/>
</dbReference>
<keyword evidence="2" id="KW-0812">Transmembrane</keyword>
<dbReference type="AlphaFoldDB" id="A0A399F993"/>
<dbReference type="InterPro" id="IPR053023">
    <property type="entry name" value="FLAP_modulator"/>
</dbReference>
<comment type="caution">
    <text evidence="3">The sequence shown here is derived from an EMBL/GenBank/DDBJ whole genome shotgun (WGS) entry which is preliminary data.</text>
</comment>
<protein>
    <recommendedName>
        <fullName evidence="5">DUF1517 domain-containing protein</fullName>
    </recommendedName>
</protein>
<dbReference type="PANTHER" id="PTHR33975">
    <property type="entry name" value="MYELIN-ASSOCIATED OLIGODENDROCYTE BASIC PROTEIN"/>
    <property type="match status" value="1"/>
</dbReference>
<dbReference type="EMBL" id="QWLB01000053">
    <property type="protein sequence ID" value="RIH91201.1"/>
    <property type="molecule type" value="Genomic_DNA"/>
</dbReference>
<evidence type="ECO:0008006" key="5">
    <source>
        <dbReference type="Google" id="ProtNLM"/>
    </source>
</evidence>
<feature type="region of interest" description="Disordered" evidence="1">
    <location>
        <begin position="1"/>
        <end position="21"/>
    </location>
</feature>
<feature type="transmembrane region" description="Helical" evidence="2">
    <location>
        <begin position="51"/>
        <end position="76"/>
    </location>
</feature>